<evidence type="ECO:0000256" key="1">
    <source>
        <dbReference type="ARBA" id="ARBA00004167"/>
    </source>
</evidence>
<sequence>MLPTPIKDTESSFIFPDQTCQRFTLSEIQSATQNFDEALVIGRGGFGKVYKCSKIGSMTEVAVKRLHSRSDQGANEFESEVKVLSKLRHGNLVSLIGYCIEGIEMILLYEFMPNGTLEYHLRTPNLSSSWLQRLKICIGAARGLDYLHTGTSTQHGVIHRDVKSSNILLDADFAAKISDFGLAKVGVIDQSRTHMSTAVKGTFGYIDPCYFYSGKLTMKTDVYAFGVVLFEVLSGRKAVDSTLDEEQCGLAAWAQHQIKEGKINQIIDPRLLGQVSKKRLKEFASIAGLCLHPQPKHRPTMAEVVVKLESILSKERESATSVVDDEGFIFKLRSLFVGKSVDAAIGSKSDFSVHREPIVAEVNVVIENDTYGSFRTFTYAELVIATNGFKDEEQSTALHESIYKGWVDERTYAPTKKGVGLAMYVRKMEIPTQKPDIKLEDFNHPNLVKRLGYCLNKHELFCVYKDISGITLDKYLYGESGRISLSYVARLKIAIGAAEGLVYLHRRNQPAYNPFKTDLILVDTDFNARLLDFAFDRQMFQMDTYYYAAPEWFGYQEDGLTIKSEIYAFGVVLLEILTGLKVYDAKRRPPQKRNLAQWAIPLLQDEVNLRIIIDPQLQNNDFPPMEAFKLAKLVLNCLQQKHDKRPSMEYILEVLHSCYQKKPKQFDY</sequence>
<dbReference type="GO" id="GO:0004674">
    <property type="term" value="F:protein serine/threonine kinase activity"/>
    <property type="evidence" value="ECO:0007669"/>
    <property type="project" value="UniProtKB-KW"/>
</dbReference>
<dbReference type="Gene3D" id="1.10.510.10">
    <property type="entry name" value="Transferase(Phosphotransferase) domain 1"/>
    <property type="match status" value="2"/>
</dbReference>
<dbReference type="CDD" id="cd14066">
    <property type="entry name" value="STKc_IRAK"/>
    <property type="match status" value="1"/>
</dbReference>
<dbReference type="InterPro" id="IPR008271">
    <property type="entry name" value="Ser/Thr_kinase_AS"/>
</dbReference>
<dbReference type="InterPro" id="IPR017441">
    <property type="entry name" value="Protein_kinase_ATP_BS"/>
</dbReference>
<dbReference type="FunFam" id="1.10.510.10:FF:000146">
    <property type="entry name" value="LRR receptor-like serine/threonine-protein kinase IOS1"/>
    <property type="match status" value="1"/>
</dbReference>
<evidence type="ECO:0000256" key="9">
    <source>
        <dbReference type="ARBA" id="ARBA00022989"/>
    </source>
</evidence>
<evidence type="ECO:0000256" key="4">
    <source>
        <dbReference type="ARBA" id="ARBA00022679"/>
    </source>
</evidence>
<evidence type="ECO:0000313" key="14">
    <source>
        <dbReference type="EMBL" id="KAJ0213211.1"/>
    </source>
</evidence>
<keyword evidence="15" id="KW-1185">Reference proteome</keyword>
<dbReference type="PANTHER" id="PTHR47989">
    <property type="entry name" value="OS01G0750732 PROTEIN"/>
    <property type="match status" value="1"/>
</dbReference>
<evidence type="ECO:0000256" key="5">
    <source>
        <dbReference type="ARBA" id="ARBA00022692"/>
    </source>
</evidence>
<proteinExistence type="predicted"/>
<dbReference type="OrthoDB" id="1546260at2759"/>
<dbReference type="InterPro" id="IPR011009">
    <property type="entry name" value="Kinase-like_dom_sf"/>
</dbReference>
<keyword evidence="6 12" id="KW-0547">Nucleotide-binding</keyword>
<keyword evidence="10" id="KW-0472">Membrane</keyword>
<dbReference type="GO" id="GO:0016020">
    <property type="term" value="C:membrane"/>
    <property type="evidence" value="ECO:0007669"/>
    <property type="project" value="UniProtKB-SubCell"/>
</dbReference>
<evidence type="ECO:0000256" key="10">
    <source>
        <dbReference type="ARBA" id="ARBA00023136"/>
    </source>
</evidence>
<name>A0A9R1VVA1_LACSA</name>
<evidence type="ECO:0000256" key="8">
    <source>
        <dbReference type="ARBA" id="ARBA00022840"/>
    </source>
</evidence>
<comment type="caution">
    <text evidence="14">The sequence shown here is derived from an EMBL/GenBank/DDBJ whole genome shotgun (WGS) entry which is preliminary data.</text>
</comment>
<evidence type="ECO:0000256" key="7">
    <source>
        <dbReference type="ARBA" id="ARBA00022777"/>
    </source>
</evidence>
<dbReference type="PROSITE" id="PS00107">
    <property type="entry name" value="PROTEIN_KINASE_ATP"/>
    <property type="match status" value="1"/>
</dbReference>
<dbReference type="Pfam" id="PF00069">
    <property type="entry name" value="Pkinase"/>
    <property type="match status" value="1"/>
</dbReference>
<keyword evidence="9" id="KW-1133">Transmembrane helix</keyword>
<organism evidence="14 15">
    <name type="scientific">Lactuca sativa</name>
    <name type="common">Garden lettuce</name>
    <dbReference type="NCBI Taxonomy" id="4236"/>
    <lineage>
        <taxon>Eukaryota</taxon>
        <taxon>Viridiplantae</taxon>
        <taxon>Streptophyta</taxon>
        <taxon>Embryophyta</taxon>
        <taxon>Tracheophyta</taxon>
        <taxon>Spermatophyta</taxon>
        <taxon>Magnoliopsida</taxon>
        <taxon>eudicotyledons</taxon>
        <taxon>Gunneridae</taxon>
        <taxon>Pentapetalae</taxon>
        <taxon>asterids</taxon>
        <taxon>campanulids</taxon>
        <taxon>Asterales</taxon>
        <taxon>Asteraceae</taxon>
        <taxon>Cichorioideae</taxon>
        <taxon>Cichorieae</taxon>
        <taxon>Lactucinae</taxon>
        <taxon>Lactuca</taxon>
    </lineage>
</organism>
<dbReference type="Pfam" id="PF07714">
    <property type="entry name" value="PK_Tyr_Ser-Thr"/>
    <property type="match status" value="1"/>
</dbReference>
<keyword evidence="7" id="KW-0418">Kinase</keyword>
<evidence type="ECO:0000256" key="6">
    <source>
        <dbReference type="ARBA" id="ARBA00022741"/>
    </source>
</evidence>
<feature type="domain" description="Protein kinase" evidence="13">
    <location>
        <begin position="360"/>
        <end position="659"/>
    </location>
</feature>
<evidence type="ECO:0000256" key="11">
    <source>
        <dbReference type="ARBA" id="ARBA00023170"/>
    </source>
</evidence>
<dbReference type="InterPro" id="IPR001245">
    <property type="entry name" value="Ser-Thr/Tyr_kinase_cat_dom"/>
</dbReference>
<dbReference type="PANTHER" id="PTHR47989:SF62">
    <property type="entry name" value="OS05G0423500 PROTEIN"/>
    <property type="match status" value="1"/>
</dbReference>
<dbReference type="FunFam" id="3.30.200.20:FF:000039">
    <property type="entry name" value="receptor-like protein kinase FERONIA"/>
    <property type="match status" value="1"/>
</dbReference>
<keyword evidence="2" id="KW-0723">Serine/threonine-protein kinase</keyword>
<dbReference type="PROSITE" id="PS50011">
    <property type="entry name" value="PROTEIN_KINASE_DOM"/>
    <property type="match status" value="2"/>
</dbReference>
<dbReference type="GO" id="GO:0005524">
    <property type="term" value="F:ATP binding"/>
    <property type="evidence" value="ECO:0007669"/>
    <property type="project" value="UniProtKB-UniRule"/>
</dbReference>
<dbReference type="Proteomes" id="UP000235145">
    <property type="component" value="Unassembled WGS sequence"/>
</dbReference>
<dbReference type="AlphaFoldDB" id="A0A9R1VVA1"/>
<evidence type="ECO:0000256" key="12">
    <source>
        <dbReference type="PROSITE-ProRule" id="PRU10141"/>
    </source>
</evidence>
<evidence type="ECO:0000256" key="3">
    <source>
        <dbReference type="ARBA" id="ARBA00022553"/>
    </source>
</evidence>
<evidence type="ECO:0000256" key="2">
    <source>
        <dbReference type="ARBA" id="ARBA00022527"/>
    </source>
</evidence>
<dbReference type="SUPFAM" id="SSF56112">
    <property type="entry name" value="Protein kinase-like (PK-like)"/>
    <property type="match status" value="2"/>
</dbReference>
<keyword evidence="5" id="KW-0812">Transmembrane</keyword>
<feature type="domain" description="Protein kinase" evidence="13">
    <location>
        <begin position="35"/>
        <end position="312"/>
    </location>
</feature>
<dbReference type="Gene3D" id="3.30.200.20">
    <property type="entry name" value="Phosphorylase Kinase, domain 1"/>
    <property type="match status" value="2"/>
</dbReference>
<protein>
    <recommendedName>
        <fullName evidence="13">Protein kinase domain-containing protein</fullName>
    </recommendedName>
</protein>
<accession>A0A9R1VVA1</accession>
<keyword evidence="4" id="KW-0808">Transferase</keyword>
<reference evidence="14 15" key="1">
    <citation type="journal article" date="2017" name="Nat. Commun.">
        <title>Genome assembly with in vitro proximity ligation data and whole-genome triplication in lettuce.</title>
        <authorList>
            <person name="Reyes-Chin-Wo S."/>
            <person name="Wang Z."/>
            <person name="Yang X."/>
            <person name="Kozik A."/>
            <person name="Arikit S."/>
            <person name="Song C."/>
            <person name="Xia L."/>
            <person name="Froenicke L."/>
            <person name="Lavelle D.O."/>
            <person name="Truco M.J."/>
            <person name="Xia R."/>
            <person name="Zhu S."/>
            <person name="Xu C."/>
            <person name="Xu H."/>
            <person name="Xu X."/>
            <person name="Cox K."/>
            <person name="Korf I."/>
            <person name="Meyers B.C."/>
            <person name="Michelmore R.W."/>
        </authorList>
    </citation>
    <scope>NUCLEOTIDE SEQUENCE [LARGE SCALE GENOMIC DNA]</scope>
    <source>
        <strain evidence="15">cv. Salinas</strain>
        <tissue evidence="14">Seedlings</tissue>
    </source>
</reference>
<keyword evidence="3" id="KW-0597">Phosphoprotein</keyword>
<dbReference type="SMART" id="SM00220">
    <property type="entry name" value="S_TKc"/>
    <property type="match status" value="1"/>
</dbReference>
<keyword evidence="8 12" id="KW-0067">ATP-binding</keyword>
<evidence type="ECO:0000313" key="15">
    <source>
        <dbReference type="Proteomes" id="UP000235145"/>
    </source>
</evidence>
<keyword evidence="11" id="KW-0675">Receptor</keyword>
<evidence type="ECO:0000259" key="13">
    <source>
        <dbReference type="PROSITE" id="PS50011"/>
    </source>
</evidence>
<dbReference type="PROSITE" id="PS00108">
    <property type="entry name" value="PROTEIN_KINASE_ST"/>
    <property type="match status" value="1"/>
</dbReference>
<comment type="subcellular location">
    <subcellularLocation>
        <location evidence="1">Membrane</location>
        <topology evidence="1">Single-pass membrane protein</topology>
    </subcellularLocation>
</comment>
<feature type="binding site" evidence="12">
    <location>
        <position position="64"/>
    </location>
    <ligand>
        <name>ATP</name>
        <dbReference type="ChEBI" id="CHEBI:30616"/>
    </ligand>
</feature>
<gene>
    <name evidence="14" type="ORF">LSAT_V11C400221320</name>
</gene>
<dbReference type="EMBL" id="NBSK02000004">
    <property type="protein sequence ID" value="KAJ0213211.1"/>
    <property type="molecule type" value="Genomic_DNA"/>
</dbReference>
<dbReference type="InterPro" id="IPR000719">
    <property type="entry name" value="Prot_kinase_dom"/>
</dbReference>